<dbReference type="SUPFAM" id="SSF56399">
    <property type="entry name" value="ADP-ribosylation"/>
    <property type="match status" value="1"/>
</dbReference>
<dbReference type="EMBL" id="FNON01000002">
    <property type="protein sequence ID" value="SDX37313.1"/>
    <property type="molecule type" value="Genomic_DNA"/>
</dbReference>
<reference evidence="1 2" key="1">
    <citation type="submission" date="2016-10" db="EMBL/GenBank/DDBJ databases">
        <authorList>
            <person name="de Groot N.N."/>
        </authorList>
    </citation>
    <scope>NUCLEOTIDE SEQUENCE [LARGE SCALE GENOMIC DNA]</scope>
    <source>
        <strain evidence="1 2">CPCC 202699</strain>
    </source>
</reference>
<dbReference type="Proteomes" id="UP000199515">
    <property type="component" value="Unassembled WGS sequence"/>
</dbReference>
<evidence type="ECO:0000313" key="2">
    <source>
        <dbReference type="Proteomes" id="UP000199515"/>
    </source>
</evidence>
<dbReference type="PANTHER" id="PTHR34129">
    <property type="entry name" value="BLR1139 PROTEIN"/>
    <property type="match status" value="1"/>
</dbReference>
<dbReference type="OrthoDB" id="5638018at2"/>
<dbReference type="STRING" id="589385.SAMN05421504_1021193"/>
<dbReference type="RefSeq" id="WP_091288983.1">
    <property type="nucleotide sequence ID" value="NZ_FNON01000002.1"/>
</dbReference>
<accession>A0A1H3B5X0</accession>
<dbReference type="PANTHER" id="PTHR34129:SF1">
    <property type="entry name" value="DUF952 DOMAIN-CONTAINING PROTEIN"/>
    <property type="match status" value="1"/>
</dbReference>
<dbReference type="Pfam" id="PF06108">
    <property type="entry name" value="DUF952"/>
    <property type="match status" value="1"/>
</dbReference>
<name>A0A1H3B5X0_9PSEU</name>
<proteinExistence type="predicted"/>
<gene>
    <name evidence="1" type="ORF">SAMN05421504_1021193</name>
</gene>
<dbReference type="Gene3D" id="3.20.170.20">
    <property type="entry name" value="Protein of unknown function DUF952"/>
    <property type="match status" value="1"/>
</dbReference>
<dbReference type="AlphaFoldDB" id="A0A1H3B5X0"/>
<organism evidence="1 2">
    <name type="scientific">Amycolatopsis xylanica</name>
    <dbReference type="NCBI Taxonomy" id="589385"/>
    <lineage>
        <taxon>Bacteria</taxon>
        <taxon>Bacillati</taxon>
        <taxon>Actinomycetota</taxon>
        <taxon>Actinomycetes</taxon>
        <taxon>Pseudonocardiales</taxon>
        <taxon>Pseudonocardiaceae</taxon>
        <taxon>Amycolatopsis</taxon>
    </lineage>
</organism>
<keyword evidence="2" id="KW-1185">Reference proteome</keyword>
<protein>
    <submittedName>
        <fullName evidence="1">Uncharacterized conserved protein, DUF952 family</fullName>
    </submittedName>
</protein>
<evidence type="ECO:0000313" key="1">
    <source>
        <dbReference type="EMBL" id="SDX37313.1"/>
    </source>
</evidence>
<dbReference type="InterPro" id="IPR009297">
    <property type="entry name" value="DUF952"/>
</dbReference>
<sequence length="117" mass="12583">MILHICTAAEWAAVSDGGSYRAASLEDAGFIHCSDFGTLHLPANALFAGQSGLVLLEIDPAKLDVPLRWEPGVPEQPDGVWFPHVYGPIPQVAVLAVHDFPADGDGRFRLPVTLARR</sequence>